<evidence type="ECO:0000313" key="1">
    <source>
        <dbReference type="EMBL" id="CAE0811472.1"/>
    </source>
</evidence>
<proteinExistence type="predicted"/>
<reference evidence="1" key="1">
    <citation type="submission" date="2021-01" db="EMBL/GenBank/DDBJ databases">
        <authorList>
            <person name="Corre E."/>
            <person name="Pelletier E."/>
            <person name="Niang G."/>
            <person name="Scheremetjew M."/>
            <person name="Finn R."/>
            <person name="Kale V."/>
            <person name="Holt S."/>
            <person name="Cochrane G."/>
            <person name="Meng A."/>
            <person name="Brown T."/>
            <person name="Cohen L."/>
        </authorList>
    </citation>
    <scope>NUCLEOTIDE SEQUENCE</scope>
    <source>
        <strain evidence="1">CCMP1594</strain>
    </source>
</reference>
<name>A0A7S4FSN0_9EUGL</name>
<dbReference type="EMBL" id="HBJA01064089">
    <property type="protein sequence ID" value="CAE0811472.1"/>
    <property type="molecule type" value="Transcribed_RNA"/>
</dbReference>
<sequence>MDGKFDTVPISNNEDWNHHVSFTSGSRWMVVYFCHEPDLKVEEEFRKLAVQFPSLTFAKVLISDLHQMPALADAGIPTSMSATRFEIVIGGRCLSSQPNAGGAVIQTEHLFDGKLQKIIETMVNQSYVVRKPALHVNPAQVDPSGAAAPAISANSTSAITKIA</sequence>
<accession>A0A7S4FSN0</accession>
<evidence type="ECO:0008006" key="2">
    <source>
        <dbReference type="Google" id="ProtNLM"/>
    </source>
</evidence>
<dbReference type="AlphaFoldDB" id="A0A7S4FSN0"/>
<protein>
    <recommendedName>
        <fullName evidence="2">Thioredoxin domain-containing protein</fullName>
    </recommendedName>
</protein>
<organism evidence="1">
    <name type="scientific">Eutreptiella gymnastica</name>
    <dbReference type="NCBI Taxonomy" id="73025"/>
    <lineage>
        <taxon>Eukaryota</taxon>
        <taxon>Discoba</taxon>
        <taxon>Euglenozoa</taxon>
        <taxon>Euglenida</taxon>
        <taxon>Spirocuta</taxon>
        <taxon>Euglenophyceae</taxon>
        <taxon>Eutreptiales</taxon>
        <taxon>Eutreptiaceae</taxon>
        <taxon>Eutreptiella</taxon>
    </lineage>
</organism>
<gene>
    <name evidence="1" type="ORF">EGYM00163_LOCUS22620</name>
</gene>